<evidence type="ECO:0000313" key="1">
    <source>
        <dbReference type="EMBL" id="MDV6304436.1"/>
    </source>
</evidence>
<dbReference type="Proteomes" id="UP001186104">
    <property type="component" value="Unassembled WGS sequence"/>
</dbReference>
<accession>A0ABU4D4Y5</accession>
<organism evidence="1 2">
    <name type="scientific">Rhodococcus cerastii</name>
    <dbReference type="NCBI Taxonomy" id="908616"/>
    <lineage>
        <taxon>Bacteria</taxon>
        <taxon>Bacillati</taxon>
        <taxon>Actinomycetota</taxon>
        <taxon>Actinomycetes</taxon>
        <taxon>Mycobacteriales</taxon>
        <taxon>Nocardiaceae</taxon>
        <taxon>Rhodococcus</taxon>
    </lineage>
</organism>
<evidence type="ECO:0000313" key="2">
    <source>
        <dbReference type="Proteomes" id="UP001186104"/>
    </source>
</evidence>
<keyword evidence="2" id="KW-1185">Reference proteome</keyword>
<name>A0ABU4D4Y5_9NOCA</name>
<protein>
    <submittedName>
        <fullName evidence="1">Nucleotidyltransferase family protein</fullName>
    </submittedName>
</protein>
<comment type="caution">
    <text evidence="1">The sequence shown here is derived from an EMBL/GenBank/DDBJ whole genome shotgun (WGS) entry which is preliminary data.</text>
</comment>
<sequence>MQREHIMELVYPLIADVAEKSGLRCVFIKGTTLQAQGLRTRVASVDVDVWVAPHDMPAFIVRMETMGFGRRDPALALWHSTTLRNDVMGVEVDAHHYFPGSDLQPHESFEVLWANTERRAIGGRRVVVPNVLAHTLIAAMHALRPETGEVSAERELLRALEYRELVEATEAHRVQPLFLLAAEWKVLRSTSKFFADVGLDVSALAIEEPSPDWRMRHVATTRTSFWLIQISAAPWRKKAGLLAAALWPSSRAIDFGDRSNSLTRLSPPMSRLRRAGRGVADLRAAARDYARYRKGTGL</sequence>
<dbReference type="EMBL" id="JAWLKF010000010">
    <property type="protein sequence ID" value="MDV6304436.1"/>
    <property type="molecule type" value="Genomic_DNA"/>
</dbReference>
<dbReference type="RefSeq" id="WP_317533616.1">
    <property type="nucleotide sequence ID" value="NZ_JAWLKF010000010.1"/>
</dbReference>
<proteinExistence type="predicted"/>
<gene>
    <name evidence="1" type="ORF">R3P93_17895</name>
</gene>
<reference evidence="1 2" key="1">
    <citation type="submission" date="2023-10" db="EMBL/GenBank/DDBJ databases">
        <title>Development of a sustainable strategy for remediation of hydrocarbon-contaminated territories based on the waste exchange concept.</title>
        <authorList>
            <person name="Krivoruchko A."/>
        </authorList>
    </citation>
    <scope>NUCLEOTIDE SEQUENCE [LARGE SCALE GENOMIC DNA]</scope>
    <source>
        <strain evidence="1 2">IEGM 1327</strain>
    </source>
</reference>